<evidence type="ECO:0000256" key="1">
    <source>
        <dbReference type="SAM" id="MobiDB-lite"/>
    </source>
</evidence>
<dbReference type="InterPro" id="IPR039718">
    <property type="entry name" value="Rrm1"/>
</dbReference>
<accession>A0A9P5JVF4</accession>
<dbReference type="Gene3D" id="3.20.70.20">
    <property type="match status" value="1"/>
</dbReference>
<dbReference type="PANTHER" id="PTHR11573:SF6">
    <property type="entry name" value="RIBONUCLEOSIDE-DIPHOSPHATE REDUCTASE LARGE SUBUNIT"/>
    <property type="match status" value="1"/>
</dbReference>
<organism evidence="2 3">
    <name type="scientific">Russula ochroleuca</name>
    <dbReference type="NCBI Taxonomy" id="152965"/>
    <lineage>
        <taxon>Eukaryota</taxon>
        <taxon>Fungi</taxon>
        <taxon>Dikarya</taxon>
        <taxon>Basidiomycota</taxon>
        <taxon>Agaricomycotina</taxon>
        <taxon>Agaricomycetes</taxon>
        <taxon>Russulales</taxon>
        <taxon>Russulaceae</taxon>
        <taxon>Russula</taxon>
    </lineage>
</organism>
<dbReference type="GO" id="GO:0004748">
    <property type="term" value="F:ribonucleoside-diphosphate reductase activity, thioredoxin disulfide as acceptor"/>
    <property type="evidence" value="ECO:0007669"/>
    <property type="project" value="TreeGrafter"/>
</dbReference>
<dbReference type="GO" id="GO:0005524">
    <property type="term" value="F:ATP binding"/>
    <property type="evidence" value="ECO:0007669"/>
    <property type="project" value="TreeGrafter"/>
</dbReference>
<gene>
    <name evidence="2" type="ORF">DFH94DRAFT_857404</name>
</gene>
<dbReference type="AlphaFoldDB" id="A0A9P5JVF4"/>
<name>A0A9P5JVF4_9AGAM</name>
<dbReference type="GO" id="GO:0009263">
    <property type="term" value="P:deoxyribonucleotide biosynthetic process"/>
    <property type="evidence" value="ECO:0007669"/>
    <property type="project" value="TreeGrafter"/>
</dbReference>
<dbReference type="Proteomes" id="UP000759537">
    <property type="component" value="Unassembled WGS sequence"/>
</dbReference>
<feature type="compositionally biased region" description="Low complexity" evidence="1">
    <location>
        <begin position="126"/>
        <end position="149"/>
    </location>
</feature>
<reference evidence="2" key="1">
    <citation type="submission" date="2019-10" db="EMBL/GenBank/DDBJ databases">
        <authorList>
            <consortium name="DOE Joint Genome Institute"/>
            <person name="Kuo A."/>
            <person name="Miyauchi S."/>
            <person name="Kiss E."/>
            <person name="Drula E."/>
            <person name="Kohler A."/>
            <person name="Sanchez-Garcia M."/>
            <person name="Andreopoulos B."/>
            <person name="Barry K.W."/>
            <person name="Bonito G."/>
            <person name="Buee M."/>
            <person name="Carver A."/>
            <person name="Chen C."/>
            <person name="Cichocki N."/>
            <person name="Clum A."/>
            <person name="Culley D."/>
            <person name="Crous P.W."/>
            <person name="Fauchery L."/>
            <person name="Girlanda M."/>
            <person name="Hayes R."/>
            <person name="Keri Z."/>
            <person name="LaButti K."/>
            <person name="Lipzen A."/>
            <person name="Lombard V."/>
            <person name="Magnuson J."/>
            <person name="Maillard F."/>
            <person name="Morin E."/>
            <person name="Murat C."/>
            <person name="Nolan M."/>
            <person name="Ohm R."/>
            <person name="Pangilinan J."/>
            <person name="Pereira M."/>
            <person name="Perotto S."/>
            <person name="Peter M."/>
            <person name="Riley R."/>
            <person name="Sitrit Y."/>
            <person name="Stielow B."/>
            <person name="Szollosi G."/>
            <person name="Zifcakova L."/>
            <person name="Stursova M."/>
            <person name="Spatafora J.W."/>
            <person name="Tedersoo L."/>
            <person name="Vaario L.-M."/>
            <person name="Yamada A."/>
            <person name="Yan M."/>
            <person name="Wang P."/>
            <person name="Xu J."/>
            <person name="Bruns T."/>
            <person name="Baldrian P."/>
            <person name="Vilgalys R."/>
            <person name="Henrissat B."/>
            <person name="Grigoriev I.V."/>
            <person name="Hibbett D."/>
            <person name="Nagy L.G."/>
            <person name="Martin F.M."/>
        </authorList>
    </citation>
    <scope>NUCLEOTIDE SEQUENCE</scope>
    <source>
        <strain evidence="2">Prilba</strain>
    </source>
</reference>
<reference evidence="2" key="2">
    <citation type="journal article" date="2020" name="Nat. Commun.">
        <title>Large-scale genome sequencing of mycorrhizal fungi provides insights into the early evolution of symbiotic traits.</title>
        <authorList>
            <person name="Miyauchi S."/>
            <person name="Kiss E."/>
            <person name="Kuo A."/>
            <person name="Drula E."/>
            <person name="Kohler A."/>
            <person name="Sanchez-Garcia M."/>
            <person name="Morin E."/>
            <person name="Andreopoulos B."/>
            <person name="Barry K.W."/>
            <person name="Bonito G."/>
            <person name="Buee M."/>
            <person name="Carver A."/>
            <person name="Chen C."/>
            <person name="Cichocki N."/>
            <person name="Clum A."/>
            <person name="Culley D."/>
            <person name="Crous P.W."/>
            <person name="Fauchery L."/>
            <person name="Girlanda M."/>
            <person name="Hayes R.D."/>
            <person name="Keri Z."/>
            <person name="LaButti K."/>
            <person name="Lipzen A."/>
            <person name="Lombard V."/>
            <person name="Magnuson J."/>
            <person name="Maillard F."/>
            <person name="Murat C."/>
            <person name="Nolan M."/>
            <person name="Ohm R.A."/>
            <person name="Pangilinan J."/>
            <person name="Pereira M.F."/>
            <person name="Perotto S."/>
            <person name="Peter M."/>
            <person name="Pfister S."/>
            <person name="Riley R."/>
            <person name="Sitrit Y."/>
            <person name="Stielow J.B."/>
            <person name="Szollosi G."/>
            <person name="Zifcakova L."/>
            <person name="Stursova M."/>
            <person name="Spatafora J.W."/>
            <person name="Tedersoo L."/>
            <person name="Vaario L.M."/>
            <person name="Yamada A."/>
            <person name="Yan M."/>
            <person name="Wang P."/>
            <person name="Xu J."/>
            <person name="Bruns T."/>
            <person name="Baldrian P."/>
            <person name="Vilgalys R."/>
            <person name="Dunand C."/>
            <person name="Henrissat B."/>
            <person name="Grigoriev I.V."/>
            <person name="Hibbett D."/>
            <person name="Nagy L.G."/>
            <person name="Martin F.M."/>
        </authorList>
    </citation>
    <scope>NUCLEOTIDE SEQUENCE</scope>
    <source>
        <strain evidence="2">Prilba</strain>
    </source>
</reference>
<keyword evidence="3" id="KW-1185">Reference proteome</keyword>
<dbReference type="PANTHER" id="PTHR11573">
    <property type="entry name" value="RIBONUCLEOSIDE-DIPHOSPHATE REDUCTASE LARGE CHAIN"/>
    <property type="match status" value="1"/>
</dbReference>
<evidence type="ECO:0000313" key="2">
    <source>
        <dbReference type="EMBL" id="KAF8466532.1"/>
    </source>
</evidence>
<dbReference type="GO" id="GO:0005971">
    <property type="term" value="C:ribonucleoside-diphosphate reductase complex"/>
    <property type="evidence" value="ECO:0007669"/>
    <property type="project" value="TreeGrafter"/>
</dbReference>
<proteinExistence type="predicted"/>
<protein>
    <submittedName>
        <fullName evidence="2">Uncharacterized protein</fullName>
    </submittedName>
</protein>
<evidence type="ECO:0000313" key="3">
    <source>
        <dbReference type="Proteomes" id="UP000759537"/>
    </source>
</evidence>
<dbReference type="OrthoDB" id="3026921at2759"/>
<dbReference type="EMBL" id="WHVB01000040">
    <property type="protein sequence ID" value="KAF8466532.1"/>
    <property type="molecule type" value="Genomic_DNA"/>
</dbReference>
<sequence>MSIAATSILCRVLAGEFRVVCPWLLRELVDLKLWNDDMKNRIIANNGSKVLDLAADRDAFIYQSRSLNVRLQVPTTDMYYLRTRPAAQETQFTRDHSLVAQVKEQKEQQEAQPITKPPVPSTPACPLSYSSTSTPTTATPSGSAPASPQ</sequence>
<comment type="caution">
    <text evidence="2">The sequence shown here is derived from an EMBL/GenBank/DDBJ whole genome shotgun (WGS) entry which is preliminary data.</text>
</comment>
<feature type="region of interest" description="Disordered" evidence="1">
    <location>
        <begin position="102"/>
        <end position="149"/>
    </location>
</feature>